<gene>
    <name evidence="1" type="ORF">FA13DRAFT_1350854</name>
</gene>
<organism evidence="1 2">
    <name type="scientific">Coprinellus micaceus</name>
    <name type="common">Glistening ink-cap mushroom</name>
    <name type="synonym">Coprinus micaceus</name>
    <dbReference type="NCBI Taxonomy" id="71717"/>
    <lineage>
        <taxon>Eukaryota</taxon>
        <taxon>Fungi</taxon>
        <taxon>Dikarya</taxon>
        <taxon>Basidiomycota</taxon>
        <taxon>Agaricomycotina</taxon>
        <taxon>Agaricomycetes</taxon>
        <taxon>Agaricomycetidae</taxon>
        <taxon>Agaricales</taxon>
        <taxon>Agaricineae</taxon>
        <taxon>Psathyrellaceae</taxon>
        <taxon>Coprinellus</taxon>
    </lineage>
</organism>
<keyword evidence="2" id="KW-1185">Reference proteome</keyword>
<dbReference type="EMBL" id="QPFP01000007">
    <property type="protein sequence ID" value="TEB35512.1"/>
    <property type="molecule type" value="Genomic_DNA"/>
</dbReference>
<accession>A0A4Y7TPL4</accession>
<name>A0A4Y7TPL4_COPMI</name>
<dbReference type="Proteomes" id="UP000298030">
    <property type="component" value="Unassembled WGS sequence"/>
</dbReference>
<proteinExistence type="predicted"/>
<sequence>MQGRKEVVFGRQGKPCVILLYGLAVEIVSSSTLSSMQHESTAQRIAVCRGASILAYSPSFQCSYVHTWRRRPRPILWVAKDLAHCRHPNELGCGGIWRYRMQQVTTMVRSGPLVRLSMGADHELHKLSACLGQRTEALVSWVSQDSPERTESLIRKGERCRVE</sequence>
<reference evidence="1 2" key="1">
    <citation type="journal article" date="2019" name="Nat. Ecol. Evol.">
        <title>Megaphylogeny resolves global patterns of mushroom evolution.</title>
        <authorList>
            <person name="Varga T."/>
            <person name="Krizsan K."/>
            <person name="Foldi C."/>
            <person name="Dima B."/>
            <person name="Sanchez-Garcia M."/>
            <person name="Sanchez-Ramirez S."/>
            <person name="Szollosi G.J."/>
            <person name="Szarkandi J.G."/>
            <person name="Papp V."/>
            <person name="Albert L."/>
            <person name="Andreopoulos W."/>
            <person name="Angelini C."/>
            <person name="Antonin V."/>
            <person name="Barry K.W."/>
            <person name="Bougher N.L."/>
            <person name="Buchanan P."/>
            <person name="Buyck B."/>
            <person name="Bense V."/>
            <person name="Catcheside P."/>
            <person name="Chovatia M."/>
            <person name="Cooper J."/>
            <person name="Damon W."/>
            <person name="Desjardin D."/>
            <person name="Finy P."/>
            <person name="Geml J."/>
            <person name="Haridas S."/>
            <person name="Hughes K."/>
            <person name="Justo A."/>
            <person name="Karasinski D."/>
            <person name="Kautmanova I."/>
            <person name="Kiss B."/>
            <person name="Kocsube S."/>
            <person name="Kotiranta H."/>
            <person name="LaButti K.M."/>
            <person name="Lechner B.E."/>
            <person name="Liimatainen K."/>
            <person name="Lipzen A."/>
            <person name="Lukacs Z."/>
            <person name="Mihaltcheva S."/>
            <person name="Morgado L.N."/>
            <person name="Niskanen T."/>
            <person name="Noordeloos M.E."/>
            <person name="Ohm R.A."/>
            <person name="Ortiz-Santana B."/>
            <person name="Ovrebo C."/>
            <person name="Racz N."/>
            <person name="Riley R."/>
            <person name="Savchenko A."/>
            <person name="Shiryaev A."/>
            <person name="Soop K."/>
            <person name="Spirin V."/>
            <person name="Szebenyi C."/>
            <person name="Tomsovsky M."/>
            <person name="Tulloss R.E."/>
            <person name="Uehling J."/>
            <person name="Grigoriev I.V."/>
            <person name="Vagvolgyi C."/>
            <person name="Papp T."/>
            <person name="Martin F.M."/>
            <person name="Miettinen O."/>
            <person name="Hibbett D.S."/>
            <person name="Nagy L.G."/>
        </authorList>
    </citation>
    <scope>NUCLEOTIDE SEQUENCE [LARGE SCALE GENOMIC DNA]</scope>
    <source>
        <strain evidence="1 2">FP101781</strain>
    </source>
</reference>
<dbReference type="AlphaFoldDB" id="A0A4Y7TPL4"/>
<evidence type="ECO:0000313" key="1">
    <source>
        <dbReference type="EMBL" id="TEB35512.1"/>
    </source>
</evidence>
<comment type="caution">
    <text evidence="1">The sequence shown here is derived from an EMBL/GenBank/DDBJ whole genome shotgun (WGS) entry which is preliminary data.</text>
</comment>
<protein>
    <submittedName>
        <fullName evidence="1">Uncharacterized protein</fullName>
    </submittedName>
</protein>
<evidence type="ECO:0000313" key="2">
    <source>
        <dbReference type="Proteomes" id="UP000298030"/>
    </source>
</evidence>